<keyword evidence="1" id="KW-0732">Signal</keyword>
<dbReference type="AlphaFoldDB" id="A0A1T3MSM2"/>
<sequence>MKKSILILGIFICANLSAQKVKVLNFATFHMVYTPDKHKVKFDQNDGKSKSETYEVAKMLVQFKPTIICVEIVPERNEELNNDYSGFLKDKAYKTKIGGEVALIAYEVGKISGVKKIYGIDEQATAAYNYNIGNELKNQVDSLTSKNYVKDLYKEFAAMEKLSTLDKLKTFNSNESLEKFININADILTYISTKGNFEGADEASKFYRRNLRIFSNLNQIPVTKDDRIFIIMGATHTAFLNEFMKRSPKYELVNTTDYLK</sequence>
<dbReference type="Pfam" id="PF18950">
    <property type="entry name" value="DUF5694"/>
    <property type="match status" value="1"/>
</dbReference>
<proteinExistence type="predicted"/>
<evidence type="ECO:0000313" key="2">
    <source>
        <dbReference type="EMBL" id="OPC67574.1"/>
    </source>
</evidence>
<feature type="chain" id="PRO_5013295468" description="TraB/GumN family protein" evidence="1">
    <location>
        <begin position="19"/>
        <end position="260"/>
    </location>
</feature>
<dbReference type="RefSeq" id="WP_078771223.1">
    <property type="nucleotide sequence ID" value="NZ_CBCSBR010000007.1"/>
</dbReference>
<dbReference type="EMBL" id="MAHX01000007">
    <property type="protein sequence ID" value="OPC67574.1"/>
    <property type="molecule type" value="Genomic_DNA"/>
</dbReference>
<accession>A0A1T3MSM2</accession>
<protein>
    <recommendedName>
        <fullName evidence="4">TraB/GumN family protein</fullName>
    </recommendedName>
</protein>
<dbReference type="Proteomes" id="UP000190813">
    <property type="component" value="Unassembled WGS sequence"/>
</dbReference>
<organism evidence="2 3">
    <name type="scientific">Elizabethkingia occulta</name>
    <dbReference type="NCBI Taxonomy" id="1867263"/>
    <lineage>
        <taxon>Bacteria</taxon>
        <taxon>Pseudomonadati</taxon>
        <taxon>Bacteroidota</taxon>
        <taxon>Flavobacteriia</taxon>
        <taxon>Flavobacteriales</taxon>
        <taxon>Weeksellaceae</taxon>
        <taxon>Elizabethkingia</taxon>
    </lineage>
</organism>
<evidence type="ECO:0000256" key="1">
    <source>
        <dbReference type="SAM" id="SignalP"/>
    </source>
</evidence>
<feature type="signal peptide" evidence="1">
    <location>
        <begin position="1"/>
        <end position="18"/>
    </location>
</feature>
<reference evidence="2 3" key="1">
    <citation type="submission" date="2016-06" db="EMBL/GenBank/DDBJ databases">
        <title>Revisiting the taxonomy of the Elizabethkingia Genus based on Whole-Genome Sequencing, Optical Mapping, and MALDI-TOF.</title>
        <authorList>
            <person name="Nicholson A.C."/>
        </authorList>
    </citation>
    <scope>NUCLEOTIDE SEQUENCE [LARGE SCALE GENOMIC DNA]</scope>
    <source>
        <strain evidence="2 3">G4070</strain>
    </source>
</reference>
<evidence type="ECO:0008006" key="4">
    <source>
        <dbReference type="Google" id="ProtNLM"/>
    </source>
</evidence>
<dbReference type="InterPro" id="IPR043749">
    <property type="entry name" value="DUF5694"/>
</dbReference>
<gene>
    <name evidence="2" type="ORF">BAZ10_16120</name>
</gene>
<comment type="caution">
    <text evidence="2">The sequence shown here is derived from an EMBL/GenBank/DDBJ whole genome shotgun (WGS) entry which is preliminary data.</text>
</comment>
<keyword evidence="3" id="KW-1185">Reference proteome</keyword>
<name>A0A1T3MSM2_9FLAO</name>
<evidence type="ECO:0000313" key="3">
    <source>
        <dbReference type="Proteomes" id="UP000190813"/>
    </source>
</evidence>